<proteinExistence type="predicted"/>
<sequence>MKKLATGLALVSLAGMVFGWWGLETVSGRSHFDEMAGIIPMAAGGGAFLLLLIAGGLYYSARR</sequence>
<protein>
    <submittedName>
        <fullName evidence="2">Uncharacterized protein</fullName>
    </submittedName>
</protein>
<keyword evidence="1" id="KW-1133">Transmembrane helix</keyword>
<keyword evidence="1" id="KW-0812">Transmembrane</keyword>
<comment type="caution">
    <text evidence="2">The sequence shown here is derived from an EMBL/GenBank/DDBJ whole genome shotgun (WGS) entry which is preliminary data.</text>
</comment>
<accession>A0ABT1CRG5</accession>
<dbReference type="Proteomes" id="UP001320715">
    <property type="component" value="Unassembled WGS sequence"/>
</dbReference>
<feature type="transmembrane region" description="Helical" evidence="1">
    <location>
        <begin position="35"/>
        <end position="59"/>
    </location>
</feature>
<keyword evidence="3" id="KW-1185">Reference proteome</keyword>
<keyword evidence="1" id="KW-0472">Membrane</keyword>
<evidence type="ECO:0000313" key="3">
    <source>
        <dbReference type="Proteomes" id="UP001320715"/>
    </source>
</evidence>
<evidence type="ECO:0000313" key="2">
    <source>
        <dbReference type="EMBL" id="MCO6408196.1"/>
    </source>
</evidence>
<gene>
    <name evidence="2" type="ORF">GTW23_08435</name>
</gene>
<evidence type="ECO:0000256" key="1">
    <source>
        <dbReference type="SAM" id="Phobius"/>
    </source>
</evidence>
<dbReference type="EMBL" id="JAAAML010000001">
    <property type="protein sequence ID" value="MCO6408196.1"/>
    <property type="molecule type" value="Genomic_DNA"/>
</dbReference>
<name>A0ABT1CRG5_9HYPH</name>
<reference evidence="2 3" key="1">
    <citation type="submission" date="2020-01" db="EMBL/GenBank/DDBJ databases">
        <title>Genomes of bacteria type strains.</title>
        <authorList>
            <person name="Chen J."/>
            <person name="Zhu S."/>
            <person name="Yang J."/>
        </authorList>
    </citation>
    <scope>NUCLEOTIDE SEQUENCE [LARGE SCALE GENOMIC DNA]</scope>
    <source>
        <strain evidence="2 3">DSM 16655</strain>
    </source>
</reference>
<dbReference type="RefSeq" id="WP_252915380.1">
    <property type="nucleotide sequence ID" value="NZ_JAAAML010000001.1"/>
</dbReference>
<organism evidence="2 3">
    <name type="scientific">Hoeflea alexandrii</name>
    <dbReference type="NCBI Taxonomy" id="288436"/>
    <lineage>
        <taxon>Bacteria</taxon>
        <taxon>Pseudomonadati</taxon>
        <taxon>Pseudomonadota</taxon>
        <taxon>Alphaproteobacteria</taxon>
        <taxon>Hyphomicrobiales</taxon>
        <taxon>Rhizobiaceae</taxon>
        <taxon>Hoeflea</taxon>
    </lineage>
</organism>